<evidence type="ECO:0000256" key="6">
    <source>
        <dbReference type="SAM" id="MobiDB-lite"/>
    </source>
</evidence>
<accession>D5SSU7</accession>
<comment type="catalytic activity">
    <reaction evidence="5">
        <text>a 2'-deoxyadenosine in DNA + S-adenosyl-L-methionine = an N(6)-methyl-2'-deoxyadenosine in DNA + S-adenosyl-L-homocysteine + H(+)</text>
        <dbReference type="Rhea" id="RHEA:15197"/>
        <dbReference type="Rhea" id="RHEA-COMP:12418"/>
        <dbReference type="Rhea" id="RHEA-COMP:12419"/>
        <dbReference type="ChEBI" id="CHEBI:15378"/>
        <dbReference type="ChEBI" id="CHEBI:57856"/>
        <dbReference type="ChEBI" id="CHEBI:59789"/>
        <dbReference type="ChEBI" id="CHEBI:90615"/>
        <dbReference type="ChEBI" id="CHEBI:90616"/>
        <dbReference type="EC" id="2.1.1.72"/>
    </reaction>
</comment>
<dbReference type="eggNOG" id="COG1002">
    <property type="taxonomic scope" value="Bacteria"/>
</dbReference>
<dbReference type="InterPro" id="IPR011639">
    <property type="entry name" value="MethylTrfase_TaqI-like_dom"/>
</dbReference>
<dbReference type="HOGENOM" id="CLU_252803_0_0_0"/>
<feature type="region of interest" description="Disordered" evidence="6">
    <location>
        <begin position="672"/>
        <end position="692"/>
    </location>
</feature>
<feature type="region of interest" description="Disordered" evidence="6">
    <location>
        <begin position="1393"/>
        <end position="1425"/>
    </location>
</feature>
<dbReference type="InterPro" id="IPR050953">
    <property type="entry name" value="N4_N6_ade-DNA_methylase"/>
</dbReference>
<dbReference type="STRING" id="521674.Plim_3080"/>
<keyword evidence="9" id="KW-1185">Reference proteome</keyword>
<dbReference type="NCBIfam" id="NF033455">
    <property type="entry name" value="BREX_6_MTaseX"/>
    <property type="match status" value="1"/>
</dbReference>
<name>D5SSU7_PLAL2</name>
<organism evidence="8 9">
    <name type="scientific">Planctopirus limnophila (strain ATCC 43296 / DSM 3776 / IFAM 1008 / Mu 290)</name>
    <name type="common">Planctomyces limnophilus</name>
    <dbReference type="NCBI Taxonomy" id="521674"/>
    <lineage>
        <taxon>Bacteria</taxon>
        <taxon>Pseudomonadati</taxon>
        <taxon>Planctomycetota</taxon>
        <taxon>Planctomycetia</taxon>
        <taxon>Planctomycetales</taxon>
        <taxon>Planctomycetaceae</taxon>
        <taxon>Planctopirus</taxon>
    </lineage>
</organism>
<keyword evidence="3" id="KW-0808">Transferase</keyword>
<dbReference type="GO" id="GO:0003676">
    <property type="term" value="F:nucleic acid binding"/>
    <property type="evidence" value="ECO:0007669"/>
    <property type="project" value="InterPro"/>
</dbReference>
<protein>
    <recommendedName>
        <fullName evidence="1">site-specific DNA-methyltransferase (adenine-specific)</fullName>
        <ecNumber evidence="1">2.1.1.72</ecNumber>
    </recommendedName>
</protein>
<dbReference type="EC" id="2.1.1.72" evidence="1"/>
<evidence type="ECO:0000313" key="8">
    <source>
        <dbReference type="EMBL" id="ADG68898.1"/>
    </source>
</evidence>
<dbReference type="GO" id="GO:0009007">
    <property type="term" value="F:site-specific DNA-methyltransferase (adenine-specific) activity"/>
    <property type="evidence" value="ECO:0007669"/>
    <property type="project" value="UniProtKB-EC"/>
</dbReference>
<sequence length="1425" mass="160912">MTMTPDAKTKLSKTIRALRERLLTELNEAVDREYKFTLKNPKLDTKTKIKRQRLEDWLAEQVRTQTGKVKRTKEVFRSDAEKQAAYTLLNRLVLLRILEAVGLRKPKVVTGGWNSQGYKDFRELAQALVQSDDGEGYPFLLQLIFEDLAIDLPGLYGSAGVADLIPVPSPTIRAVVEALDDEALETCWTDDMTLGWVYQYWNDPEREALDAKINGGGKIEPHEIASKTQMFTERYMVDWLLQNSLGPMWLAMCQKHGWTPGVVADGTLDRLEQRRSEWRAKRDAGEVALTDLMPLETDAERRWAYYVPQPIPEDAVDHAPPSLRDVKILDPAVGSGHFLVVAFDLLFALYKEEAKHRGQQAGEQWTDQAIVERILEHNLHGIDLDPRAVQIAAAALWLKAQLVAPSAQIKQLNLVASNLGISRLADNDPSLVELRRAIEAETGIPGKLTMQIVDALKGADHLGSLLKIDQAITEAMHSFEKSLGMKDKVDRVLFGPELGSEIVIQSGGVDRAATEAGILSALENFLSRHTSSEELGLRLAGEQLAAGVRFVRLVKEGAYDLVVANPPYQGTSKMADVKYVATHYKLAKADLFAAFLLRGLQLVREHGVSAMLTMRNWMFIKQYSDLRQHLLQTYDLRALGDFDRGAFEEILDEVVAVAAACFARAPHRSESVAQCPTPREDRSRDNERTKRKRAATLCQVGRHTFDPAALKVVPEWPLVYWWDRAFLKAYSEVGTVGANSPARKGVCTSNNGWFIRRPWEISVNRIRHPRSVDPTCHWAPYVMGAAGKAWIEPVSFALEWSRHGLMVKVLNDYIYSSYSRTIQNQHLYFRKGVAFTTIGSAFTGRSFRVPSIFDTTGCSVFGADIANTTALFNSSKARSVLTSLNPTIHFTNGDVNRLPLFPIENADDVFSLVETAFTNHESHREPSVEFKRPGPSPWRQAQEWAQLAVDRPEGAPLPEYIEELDPEPPTDHLSFALGVALGRFGAGGEGILDPTKDDLSKALPAGILFLDGALGDDDRRDSLGHHAAQIIHDNWSEYGPQIDKRRSLRDWLREKFFPDVHKGMYENRPIHWPLSSGKKTFVAWVTIHRWNDQTLRVLLADHLEPALKRLDGEITDLTAARNSADRKQARGAEDRYADVKAWRDELAEFIHHVQECAERGPEPPDAKKPEREVDARYIPDLDDGVMINSAALWPLLDPQWKDPKKWWKELVAAQGKKDYDWSHLAMRYWPTRVDEKCQKDPSLGVAHGCFWKYHPARAWAWELRLQDEIGPEFEIKEASYRGDGGDSEHRINYLHKEPTEALAAIEKEVLRRKRKQKQPQSELTILEPILWSIVPDECWELELRLTEKQQVEFRLLAPDEPECRARFEQAHPDRVKSRCALVSKLSPPDLYVDLEDEDEAASADAEDLDTEDADAIDANTGEVEA</sequence>
<feature type="compositionally biased region" description="Acidic residues" evidence="6">
    <location>
        <begin position="1393"/>
        <end position="1415"/>
    </location>
</feature>
<dbReference type="PROSITE" id="PS00092">
    <property type="entry name" value="N6_MTASE"/>
    <property type="match status" value="1"/>
</dbReference>
<evidence type="ECO:0000256" key="5">
    <source>
        <dbReference type="ARBA" id="ARBA00047942"/>
    </source>
</evidence>
<dbReference type="KEGG" id="plm:Plim_3080"/>
<dbReference type="Proteomes" id="UP000002220">
    <property type="component" value="Chromosome"/>
</dbReference>
<evidence type="ECO:0000256" key="2">
    <source>
        <dbReference type="ARBA" id="ARBA00022603"/>
    </source>
</evidence>
<dbReference type="eggNOG" id="COG0827">
    <property type="taxonomic scope" value="Bacteria"/>
</dbReference>
<evidence type="ECO:0000259" key="7">
    <source>
        <dbReference type="Pfam" id="PF07669"/>
    </source>
</evidence>
<dbReference type="PANTHER" id="PTHR33841">
    <property type="entry name" value="DNA METHYLTRANSFERASE YEEA-RELATED"/>
    <property type="match status" value="1"/>
</dbReference>
<evidence type="ECO:0000256" key="3">
    <source>
        <dbReference type="ARBA" id="ARBA00022679"/>
    </source>
</evidence>
<keyword evidence="4" id="KW-0949">S-adenosyl-L-methionine</keyword>
<dbReference type="REBASE" id="69566">
    <property type="entry name" value="PliMORF3080P"/>
</dbReference>
<dbReference type="GO" id="GO:0032259">
    <property type="term" value="P:methylation"/>
    <property type="evidence" value="ECO:0007669"/>
    <property type="project" value="UniProtKB-KW"/>
</dbReference>
<evidence type="ECO:0000256" key="1">
    <source>
        <dbReference type="ARBA" id="ARBA00011900"/>
    </source>
</evidence>
<feature type="compositionally biased region" description="Basic and acidic residues" evidence="6">
    <location>
        <begin position="678"/>
        <end position="688"/>
    </location>
</feature>
<dbReference type="PRINTS" id="PR00507">
    <property type="entry name" value="N12N6MTFRASE"/>
</dbReference>
<reference evidence="8 9" key="1">
    <citation type="journal article" date="2010" name="Stand. Genomic Sci.">
        <title>Complete genome sequence of Planctomyces limnophilus type strain (Mu 290).</title>
        <authorList>
            <person name="Labutti K."/>
            <person name="Sikorski J."/>
            <person name="Schneider S."/>
            <person name="Nolan M."/>
            <person name="Lucas S."/>
            <person name="Glavina Del Rio T."/>
            <person name="Tice H."/>
            <person name="Cheng J.F."/>
            <person name="Goodwin L."/>
            <person name="Pitluck S."/>
            <person name="Liolios K."/>
            <person name="Ivanova N."/>
            <person name="Mavromatis K."/>
            <person name="Mikhailova N."/>
            <person name="Pati A."/>
            <person name="Chen A."/>
            <person name="Palaniappan K."/>
            <person name="Land M."/>
            <person name="Hauser L."/>
            <person name="Chang Y.J."/>
            <person name="Jeffries C.D."/>
            <person name="Tindall B.J."/>
            <person name="Rohde M."/>
            <person name="Goker M."/>
            <person name="Woyke T."/>
            <person name="Bristow J."/>
            <person name="Eisen J.A."/>
            <person name="Markowitz V."/>
            <person name="Hugenholtz P."/>
            <person name="Kyrpides N.C."/>
            <person name="Klenk H.P."/>
            <person name="Lapidus A."/>
        </authorList>
    </citation>
    <scope>NUCLEOTIDE SEQUENCE [LARGE SCALE GENOMIC DNA]</scope>
    <source>
        <strain evidence="9">ATCC 43296 / DSM 3776 / IFAM 1008 / 290</strain>
    </source>
</reference>
<dbReference type="GO" id="GO:0006304">
    <property type="term" value="P:DNA modification"/>
    <property type="evidence" value="ECO:0007669"/>
    <property type="project" value="InterPro"/>
</dbReference>
<evidence type="ECO:0000313" key="9">
    <source>
        <dbReference type="Proteomes" id="UP000002220"/>
    </source>
</evidence>
<dbReference type="OrthoDB" id="249114at2"/>
<dbReference type="Gene3D" id="3.40.50.150">
    <property type="entry name" value="Vaccinia Virus protein VP39"/>
    <property type="match status" value="1"/>
</dbReference>
<dbReference type="InterPro" id="IPR002052">
    <property type="entry name" value="DNA_methylase_N6_adenine_CS"/>
</dbReference>
<keyword evidence="2" id="KW-0489">Methyltransferase</keyword>
<dbReference type="Pfam" id="PF07669">
    <property type="entry name" value="Eco57I"/>
    <property type="match status" value="1"/>
</dbReference>
<dbReference type="PANTHER" id="PTHR33841:SF1">
    <property type="entry name" value="DNA METHYLTRANSFERASE A"/>
    <property type="match status" value="1"/>
</dbReference>
<evidence type="ECO:0000256" key="4">
    <source>
        <dbReference type="ARBA" id="ARBA00022691"/>
    </source>
</evidence>
<dbReference type="EMBL" id="CP001744">
    <property type="protein sequence ID" value="ADG68898.1"/>
    <property type="molecule type" value="Genomic_DNA"/>
</dbReference>
<feature type="domain" description="Type II methyltransferase M.TaqI-like" evidence="7">
    <location>
        <begin position="377"/>
        <end position="644"/>
    </location>
</feature>
<dbReference type="SUPFAM" id="SSF53335">
    <property type="entry name" value="S-adenosyl-L-methionine-dependent methyltransferases"/>
    <property type="match status" value="1"/>
</dbReference>
<dbReference type="RefSeq" id="WP_013111329.1">
    <property type="nucleotide sequence ID" value="NC_014148.1"/>
</dbReference>
<proteinExistence type="predicted"/>
<dbReference type="InterPro" id="IPR029063">
    <property type="entry name" value="SAM-dependent_MTases_sf"/>
</dbReference>
<gene>
    <name evidence="8" type="ordered locus">Plim_3080</name>
</gene>